<name>A0AAV5QU98_9ASCO</name>
<reference evidence="6 7" key="1">
    <citation type="journal article" date="2023" name="Elife">
        <title>Identification of key yeast species and microbe-microbe interactions impacting larval growth of Drosophila in the wild.</title>
        <authorList>
            <person name="Mure A."/>
            <person name="Sugiura Y."/>
            <person name="Maeda R."/>
            <person name="Honda K."/>
            <person name="Sakurai N."/>
            <person name="Takahashi Y."/>
            <person name="Watada M."/>
            <person name="Katoh T."/>
            <person name="Gotoh A."/>
            <person name="Gotoh Y."/>
            <person name="Taniguchi I."/>
            <person name="Nakamura K."/>
            <person name="Hayashi T."/>
            <person name="Katayama T."/>
            <person name="Uemura T."/>
            <person name="Hattori Y."/>
        </authorList>
    </citation>
    <scope>NUCLEOTIDE SEQUENCE [LARGE SCALE GENOMIC DNA]</scope>
    <source>
        <strain evidence="6 7">SC-9</strain>
    </source>
</reference>
<dbReference type="PANTHER" id="PTHR13274:SF2">
    <property type="entry name" value="SMALL RIBOSOMAL SUBUNIT PROTEIN MS25"/>
    <property type="match status" value="1"/>
</dbReference>
<evidence type="ECO:0000256" key="3">
    <source>
        <dbReference type="ARBA" id="ARBA00023128"/>
    </source>
</evidence>
<dbReference type="EMBL" id="BTFZ01000020">
    <property type="protein sequence ID" value="GMM38487.1"/>
    <property type="molecule type" value="Genomic_DNA"/>
</dbReference>
<keyword evidence="4" id="KW-0687">Ribonucleoprotein</keyword>
<feature type="domain" description="Ribosomal protein/NADH dehydrogenase" evidence="5">
    <location>
        <begin position="42"/>
        <end position="148"/>
    </location>
</feature>
<dbReference type="InterPro" id="IPR040049">
    <property type="entry name" value="Ribosomal_mS25/mL61"/>
</dbReference>
<evidence type="ECO:0000256" key="2">
    <source>
        <dbReference type="ARBA" id="ARBA00022980"/>
    </source>
</evidence>
<dbReference type="GO" id="GO:1990904">
    <property type="term" value="C:ribonucleoprotein complex"/>
    <property type="evidence" value="ECO:0007669"/>
    <property type="project" value="UniProtKB-KW"/>
</dbReference>
<proteinExistence type="predicted"/>
<keyword evidence="2 6" id="KW-0689">Ribosomal protein</keyword>
<dbReference type="GO" id="GO:0005739">
    <property type="term" value="C:mitochondrion"/>
    <property type="evidence" value="ECO:0007669"/>
    <property type="project" value="UniProtKB-SubCell"/>
</dbReference>
<sequence>MSAGRATRNLTHILSISSPSNKASIIKLPPLITDVSLTFKKKNSDGHMGIRKFWQNYLPTIKFYNQSLPMNVTRITLNEIDTKKARGVKDLPVDSEEAKKLESDIKLLAKCPAKITISYQGGKSVELDCKWKRSEIILEEFTKLTKAVPVAEEEIFKFGESQ</sequence>
<evidence type="ECO:0000313" key="6">
    <source>
        <dbReference type="EMBL" id="GMM38487.1"/>
    </source>
</evidence>
<keyword evidence="7" id="KW-1185">Reference proteome</keyword>
<dbReference type="PANTHER" id="PTHR13274">
    <property type="entry name" value="MITOCHONDRIAL RIBOSOMAL PROTEIN S25"/>
    <property type="match status" value="1"/>
</dbReference>
<dbReference type="RefSeq" id="XP_064855482.1">
    <property type="nucleotide sequence ID" value="XM_064999410.1"/>
</dbReference>
<dbReference type="GO" id="GO:0005840">
    <property type="term" value="C:ribosome"/>
    <property type="evidence" value="ECO:0007669"/>
    <property type="project" value="UniProtKB-KW"/>
</dbReference>
<dbReference type="GO" id="GO:0003735">
    <property type="term" value="F:structural constituent of ribosome"/>
    <property type="evidence" value="ECO:0007669"/>
    <property type="project" value="InterPro"/>
</dbReference>
<organism evidence="6 7">
    <name type="scientific">Saccharomycopsis crataegensis</name>
    <dbReference type="NCBI Taxonomy" id="43959"/>
    <lineage>
        <taxon>Eukaryota</taxon>
        <taxon>Fungi</taxon>
        <taxon>Dikarya</taxon>
        <taxon>Ascomycota</taxon>
        <taxon>Saccharomycotina</taxon>
        <taxon>Saccharomycetes</taxon>
        <taxon>Saccharomycopsidaceae</taxon>
        <taxon>Saccharomycopsis</taxon>
    </lineage>
</organism>
<dbReference type="GeneID" id="90076475"/>
<protein>
    <submittedName>
        <fullName evidence="6">Mitochondrial 54S ribosomal protein</fullName>
    </submittedName>
</protein>
<evidence type="ECO:0000256" key="4">
    <source>
        <dbReference type="ARBA" id="ARBA00023274"/>
    </source>
</evidence>
<accession>A0AAV5QU98</accession>
<gene>
    <name evidence="6" type="ORF">DASC09_058260</name>
</gene>
<dbReference type="SMART" id="SM00916">
    <property type="entry name" value="L51_S25_CI-B8"/>
    <property type="match status" value="1"/>
</dbReference>
<comment type="caution">
    <text evidence="6">The sequence shown here is derived from an EMBL/GenBank/DDBJ whole genome shotgun (WGS) entry which is preliminary data.</text>
</comment>
<dbReference type="InterPro" id="IPR007741">
    <property type="entry name" value="Ribosomal_mL43/mS25/NADH_DH"/>
</dbReference>
<evidence type="ECO:0000259" key="5">
    <source>
        <dbReference type="SMART" id="SM00916"/>
    </source>
</evidence>
<evidence type="ECO:0000313" key="7">
    <source>
        <dbReference type="Proteomes" id="UP001360560"/>
    </source>
</evidence>
<evidence type="ECO:0000256" key="1">
    <source>
        <dbReference type="ARBA" id="ARBA00004173"/>
    </source>
</evidence>
<dbReference type="AlphaFoldDB" id="A0AAV5QU98"/>
<dbReference type="Proteomes" id="UP001360560">
    <property type="component" value="Unassembled WGS sequence"/>
</dbReference>
<dbReference type="Pfam" id="PF05047">
    <property type="entry name" value="L51_S25_CI-B8"/>
    <property type="match status" value="1"/>
</dbReference>
<keyword evidence="3" id="KW-0496">Mitochondrion</keyword>
<comment type="subcellular location">
    <subcellularLocation>
        <location evidence="1">Mitochondrion</location>
    </subcellularLocation>
</comment>